<evidence type="ECO:0000313" key="3">
    <source>
        <dbReference type="EMBL" id="EMI17789.1"/>
    </source>
</evidence>
<protein>
    <submittedName>
        <fullName evidence="3">FecR protein domain protein</fullName>
    </submittedName>
</protein>
<reference evidence="3 4" key="1">
    <citation type="journal article" date="2013" name="Mar. Genomics">
        <title>Expression of sulfatases in Rhodopirellula baltica and the diversity of sulfatases in the genus Rhodopirellula.</title>
        <authorList>
            <person name="Wegner C.E."/>
            <person name="Richter-Heitmann T."/>
            <person name="Klindworth A."/>
            <person name="Klockow C."/>
            <person name="Richter M."/>
            <person name="Achstetter T."/>
            <person name="Glockner F.O."/>
            <person name="Harder J."/>
        </authorList>
    </citation>
    <scope>NUCLEOTIDE SEQUENCE [LARGE SCALE GENOMIC DNA]</scope>
    <source>
        <strain evidence="3 4">SM1</strain>
    </source>
</reference>
<keyword evidence="4" id="KW-1185">Reference proteome</keyword>
<feature type="transmembrane region" description="Helical" evidence="1">
    <location>
        <begin position="99"/>
        <end position="119"/>
    </location>
</feature>
<accession>M5RV32</accession>
<sequence length="260" mass="28102">MNHSHDELLDLLDALFHQTIDANQHSQLQEILRSDATAREQYLEYLDLHFDLNRLHQSVGDLPQNATDLLQLAKSMRAAPIADTGESVRREKSTSSARWSWWASLAVAIALCIGVALIASNRPPTDSALIAKQDFAAPQPSVANHSRVQLTQALATKFFGEATPPLGSFVPLNHEFALTSGMVELRFPAGATTIIEAPAVFVVSDDARLELASGSCSVYAPDGAKGFRVDTPLGNIVDLGTRFVVDVDQTGDTKVQVVEG</sequence>
<name>M5RV32_9BACT</name>
<dbReference type="GO" id="GO:0016989">
    <property type="term" value="F:sigma factor antagonist activity"/>
    <property type="evidence" value="ECO:0007669"/>
    <property type="project" value="TreeGrafter"/>
</dbReference>
<keyword evidence="1" id="KW-0812">Transmembrane</keyword>
<dbReference type="InterPro" id="IPR012373">
    <property type="entry name" value="Ferrdict_sens_TM"/>
</dbReference>
<feature type="non-terminal residue" evidence="3">
    <location>
        <position position="260"/>
    </location>
</feature>
<dbReference type="AlphaFoldDB" id="M5RV32"/>
<evidence type="ECO:0000256" key="1">
    <source>
        <dbReference type="SAM" id="Phobius"/>
    </source>
</evidence>
<dbReference type="Proteomes" id="UP000011991">
    <property type="component" value="Unassembled WGS sequence"/>
</dbReference>
<keyword evidence="1" id="KW-1133">Transmembrane helix</keyword>
<dbReference type="Gene3D" id="2.60.120.1440">
    <property type="match status" value="1"/>
</dbReference>
<proteinExistence type="predicted"/>
<comment type="caution">
    <text evidence="3">The sequence shown here is derived from an EMBL/GenBank/DDBJ whole genome shotgun (WGS) entry which is preliminary data.</text>
</comment>
<gene>
    <name evidence="3" type="ORF">RMSM_05266</name>
</gene>
<dbReference type="Pfam" id="PF04773">
    <property type="entry name" value="FecR"/>
    <property type="match status" value="1"/>
</dbReference>
<dbReference type="InterPro" id="IPR006860">
    <property type="entry name" value="FecR"/>
</dbReference>
<evidence type="ECO:0000313" key="4">
    <source>
        <dbReference type="Proteomes" id="UP000011991"/>
    </source>
</evidence>
<dbReference type="RefSeq" id="WP_008702745.1">
    <property type="nucleotide sequence ID" value="NZ_ANOG01000746.1"/>
</dbReference>
<dbReference type="PANTHER" id="PTHR30273:SF2">
    <property type="entry name" value="PROTEIN FECR"/>
    <property type="match status" value="1"/>
</dbReference>
<dbReference type="EMBL" id="ANOG01000746">
    <property type="protein sequence ID" value="EMI17789.1"/>
    <property type="molecule type" value="Genomic_DNA"/>
</dbReference>
<feature type="domain" description="FecR protein" evidence="2">
    <location>
        <begin position="182"/>
        <end position="260"/>
    </location>
</feature>
<dbReference type="PANTHER" id="PTHR30273">
    <property type="entry name" value="PERIPLASMIC SIGNAL SENSOR AND SIGMA FACTOR ACTIVATOR FECR-RELATED"/>
    <property type="match status" value="1"/>
</dbReference>
<keyword evidence="1" id="KW-0472">Membrane</keyword>
<organism evidence="3 4">
    <name type="scientific">Rhodopirellula maiorica SM1</name>
    <dbReference type="NCBI Taxonomy" id="1265738"/>
    <lineage>
        <taxon>Bacteria</taxon>
        <taxon>Pseudomonadati</taxon>
        <taxon>Planctomycetota</taxon>
        <taxon>Planctomycetia</taxon>
        <taxon>Pirellulales</taxon>
        <taxon>Pirellulaceae</taxon>
        <taxon>Novipirellula</taxon>
    </lineage>
</organism>
<evidence type="ECO:0000259" key="2">
    <source>
        <dbReference type="Pfam" id="PF04773"/>
    </source>
</evidence>